<keyword evidence="3" id="KW-1133">Transmembrane helix</keyword>
<evidence type="ECO:0000256" key="3">
    <source>
        <dbReference type="ARBA" id="ARBA00022989"/>
    </source>
</evidence>
<dbReference type="PANTHER" id="PTHR36985:SF1">
    <property type="entry name" value="TRANSLOCATION AND ASSEMBLY MODULE SUBUNIT TAMB"/>
    <property type="match status" value="1"/>
</dbReference>
<accession>D0L1K0</accession>
<dbReference type="GO" id="GO:0097347">
    <property type="term" value="C:TAM protein secretion complex"/>
    <property type="evidence" value="ECO:0007669"/>
    <property type="project" value="TreeGrafter"/>
</dbReference>
<dbReference type="eggNOG" id="COG2911">
    <property type="taxonomic scope" value="Bacteria"/>
</dbReference>
<keyword evidence="4" id="KW-0472">Membrane</keyword>
<evidence type="ECO:0000313" key="6">
    <source>
        <dbReference type="EMBL" id="ACX96573.1"/>
    </source>
</evidence>
<evidence type="ECO:0000256" key="1">
    <source>
        <dbReference type="ARBA" id="ARBA00004167"/>
    </source>
</evidence>
<dbReference type="HOGENOM" id="CLU_002338_0_0_6"/>
<evidence type="ECO:0000259" key="5">
    <source>
        <dbReference type="Pfam" id="PF04357"/>
    </source>
</evidence>
<organism evidence="6 7">
    <name type="scientific">Halothiobacillus neapolitanus (strain ATCC 23641 / DSM 15147 / CIP 104769 / NCIMB 8539 / c2)</name>
    <name type="common">Thiobacillus neapolitanus</name>
    <dbReference type="NCBI Taxonomy" id="555778"/>
    <lineage>
        <taxon>Bacteria</taxon>
        <taxon>Pseudomonadati</taxon>
        <taxon>Pseudomonadota</taxon>
        <taxon>Gammaproteobacteria</taxon>
        <taxon>Chromatiales</taxon>
        <taxon>Halothiobacillaceae</taxon>
        <taxon>Halothiobacillus</taxon>
    </lineage>
</organism>
<evidence type="ECO:0000256" key="4">
    <source>
        <dbReference type="ARBA" id="ARBA00023136"/>
    </source>
</evidence>
<evidence type="ECO:0000313" key="7">
    <source>
        <dbReference type="Proteomes" id="UP000009102"/>
    </source>
</evidence>
<dbReference type="RefSeq" id="WP_012824606.1">
    <property type="nucleotide sequence ID" value="NC_013422.1"/>
</dbReference>
<dbReference type="Proteomes" id="UP000009102">
    <property type="component" value="Chromosome"/>
</dbReference>
<dbReference type="AlphaFoldDB" id="D0L1K0"/>
<sequence>MSLEKLHIDTLDGSLCGRGSVDFAPQLTATIHGQARGLNPARLAPAAAGQVGFDYQFSFAQKDDKASKPTTPEMQFKLTELGGHLAKLPFDGLTVDGSMANQQVSLDISNGTLAGGALKAKGELGLTGARPVALSLDLDRGALRDMLASTGVVAEGAISTHLKVNGSLGIDPLRDAQISFDWSIPSTVLLMPATAANQKTVRVPLSLALHGSFADQRLDVKQAKINLADASINAKGRVTMADLAKNTPVDLTVNAHIPQLAQIPWQAFNLPDLTGSIELKTEVTGSVQQPNATVDLRARKLAYAQWQLANLSLNGRVKQQQTSVYDLSLRADQLTQENAKKTADVRLNKLTLDAQGQWPQFVFNAQSADVGGGFSAAQRFRLTAQSPQGEVRLAIDGLLAQIGSTPILSWSGQIKHLDVLPARFEGKSIPSWHLEKPADLTLSKQQQTLGKTCLATDASKKYQSGHLCIDLARNLASQEKSKGQMDADLPLALITPWLPIAADLPGRVRVTANGSITAGQLGGSLKLSLPDSEFRLPDTLDNQAYHYKNVDLTARVQSGVVNVAVAADVPQLLNIKGGGTVGLAGAKPLALDLTAALPSVRVLQGFLPQVAGLKGQARADLKVAGTLDQPKPSGKLTVDQLAFTLPDTGVAYDQGTLNAQIDSNGQLVFSGGLNGLVAQDSANTIPANKQPSAVAKGHLRIQGTGDLAKLPQWEVQAQIQGQDVPVLRLPSLLIDASPDLTLDASKAGAKIGGSITLPTVTARIEKLPDAVVKSTNDLVIVGEKKLTPTTAYPVTADIKLILGQAVSLAGMGFSTGLTGTLNLRLRPNAPLAAFGEIDLINGTYKAYGQNLAVKQGRLQFVGPLGDPGIAATAQRVVGDTTVGLNITGTLYQPKTTVFSSPSLPESDALSILLTGKPLSDSGSGDRAMLMNAIAGLGVAQGNDIVRDIGQKFGFDSVGLDTSGGFGDTQLSLGKQIGDRLFVRYAVGVVNGLSELITQYKLSNLFSIEITTSPDATGGDLIYRIH</sequence>
<dbReference type="InterPro" id="IPR007452">
    <property type="entry name" value="TamB_C"/>
</dbReference>
<dbReference type="OrthoDB" id="5555605at2"/>
<dbReference type="EMBL" id="CP001801">
    <property type="protein sequence ID" value="ACX96573.1"/>
    <property type="molecule type" value="Genomic_DNA"/>
</dbReference>
<keyword evidence="7" id="KW-1185">Reference proteome</keyword>
<dbReference type="GO" id="GO:0005886">
    <property type="term" value="C:plasma membrane"/>
    <property type="evidence" value="ECO:0007669"/>
    <property type="project" value="InterPro"/>
</dbReference>
<dbReference type="PANTHER" id="PTHR36985">
    <property type="entry name" value="TRANSLOCATION AND ASSEMBLY MODULE SUBUNIT TAMB"/>
    <property type="match status" value="1"/>
</dbReference>
<proteinExistence type="predicted"/>
<reference evidence="6 7" key="1">
    <citation type="submission" date="2009-10" db="EMBL/GenBank/DDBJ databases">
        <title>Complete sequence of Halothiobacillus neapolitanus c2.</title>
        <authorList>
            <consortium name="US DOE Joint Genome Institute"/>
            <person name="Lucas S."/>
            <person name="Copeland A."/>
            <person name="Lapidus A."/>
            <person name="Glavina del Rio T."/>
            <person name="Tice H."/>
            <person name="Bruce D."/>
            <person name="Goodwin L."/>
            <person name="Pitluck S."/>
            <person name="Davenport K."/>
            <person name="Brettin T."/>
            <person name="Detter J.C."/>
            <person name="Han C."/>
            <person name="Tapia R."/>
            <person name="Larimer F."/>
            <person name="Land M."/>
            <person name="Hauser L."/>
            <person name="Kyrpides N."/>
            <person name="Mikhailova N."/>
            <person name="Kerfeld C."/>
            <person name="Cannon G."/>
            <person name="Heinhort S."/>
        </authorList>
    </citation>
    <scope>NUCLEOTIDE SEQUENCE [LARGE SCALE GENOMIC DNA]</scope>
    <source>
        <strain evidence="7">ATCC 23641 / c2</strain>
    </source>
</reference>
<name>D0L1K0_HALNC</name>
<dbReference type="Pfam" id="PF04357">
    <property type="entry name" value="TamB"/>
    <property type="match status" value="1"/>
</dbReference>
<gene>
    <name evidence="6" type="ordered locus">Hneap_1750</name>
</gene>
<feature type="domain" description="Translocation and assembly module TamB C-terminal" evidence="5">
    <location>
        <begin position="695"/>
        <end position="1024"/>
    </location>
</feature>
<dbReference type="GO" id="GO:0009306">
    <property type="term" value="P:protein secretion"/>
    <property type="evidence" value="ECO:0007669"/>
    <property type="project" value="InterPro"/>
</dbReference>
<protein>
    <recommendedName>
        <fullName evidence="5">Translocation and assembly module TamB C-terminal domain-containing protein</fullName>
    </recommendedName>
</protein>
<dbReference type="KEGG" id="hna:Hneap_1750"/>
<dbReference type="STRING" id="555778.Hneap_1750"/>
<comment type="subcellular location">
    <subcellularLocation>
        <location evidence="1">Membrane</location>
        <topology evidence="1">Single-pass membrane protein</topology>
    </subcellularLocation>
</comment>
<evidence type="ECO:0000256" key="2">
    <source>
        <dbReference type="ARBA" id="ARBA00022692"/>
    </source>
</evidence>
<keyword evidence="2" id="KW-0812">Transmembrane</keyword>